<sequence length="495" mass="55968">MPLTTYACGPTTCLKPHLSSTTLVVAMTNRTCGVCCHCGNGLLYDQLYIKCLFCDLTFCHTCQEDHPQNHTDGFRRLVDRSTHRDAPLDTKACTHCTTMVHCRADCTECDLHLCLDCFRDPALRDSLMEHEHDSFTVIRVPDLYCLEIYDTTCRSCKAGASLIHCGRCFEGIADGEMSHKCKTCLNKYDELPVYCDTCWPTARNDHDPTHSWAAIKQITKYGAGETYRGFRCLECFQELPLDPPTIARHAHSRFVWLFGNAEKENLAQGAARRCPRKAPRRILQQGEELHGKGMGCQCCWEQSRRGAKMYYCGSCGFTACAHCVESGTANHRHHLIPMRLQRTTPPDDFWRALVNGDARVCDQCSESYYADMTASLSCSACEEYDICQSCVSTLNIHLAHDCCTVYPEWTYNDPEPQSEEWFERQRNLAAAAIQKREQDEDDADDILCIRMEGVGEGVERGRAKMQMQNVLTYYEKDGGVVETVAVVSDDDNDDD</sequence>
<gene>
    <name evidence="1" type="ORF">K432DRAFT_446464</name>
</gene>
<organism evidence="1 2">
    <name type="scientific">Lepidopterella palustris CBS 459.81</name>
    <dbReference type="NCBI Taxonomy" id="1314670"/>
    <lineage>
        <taxon>Eukaryota</taxon>
        <taxon>Fungi</taxon>
        <taxon>Dikarya</taxon>
        <taxon>Ascomycota</taxon>
        <taxon>Pezizomycotina</taxon>
        <taxon>Dothideomycetes</taxon>
        <taxon>Pleosporomycetidae</taxon>
        <taxon>Mytilinidiales</taxon>
        <taxon>Argynnaceae</taxon>
        <taxon>Lepidopterella</taxon>
    </lineage>
</organism>
<dbReference type="EMBL" id="KV745274">
    <property type="protein sequence ID" value="OCK75791.1"/>
    <property type="molecule type" value="Genomic_DNA"/>
</dbReference>
<dbReference type="Proteomes" id="UP000250266">
    <property type="component" value="Unassembled WGS sequence"/>
</dbReference>
<keyword evidence="2" id="KW-1185">Reference proteome</keyword>
<protein>
    <submittedName>
        <fullName evidence="1">Uncharacterized protein</fullName>
    </submittedName>
</protein>
<reference evidence="1 2" key="1">
    <citation type="journal article" date="2016" name="Nat. Commun.">
        <title>Ectomycorrhizal ecology is imprinted in the genome of the dominant symbiotic fungus Cenococcum geophilum.</title>
        <authorList>
            <consortium name="DOE Joint Genome Institute"/>
            <person name="Peter M."/>
            <person name="Kohler A."/>
            <person name="Ohm R.A."/>
            <person name="Kuo A."/>
            <person name="Krutzmann J."/>
            <person name="Morin E."/>
            <person name="Arend M."/>
            <person name="Barry K.W."/>
            <person name="Binder M."/>
            <person name="Choi C."/>
            <person name="Clum A."/>
            <person name="Copeland A."/>
            <person name="Grisel N."/>
            <person name="Haridas S."/>
            <person name="Kipfer T."/>
            <person name="LaButti K."/>
            <person name="Lindquist E."/>
            <person name="Lipzen A."/>
            <person name="Maire R."/>
            <person name="Meier B."/>
            <person name="Mihaltcheva S."/>
            <person name="Molinier V."/>
            <person name="Murat C."/>
            <person name="Poggeler S."/>
            <person name="Quandt C.A."/>
            <person name="Sperisen C."/>
            <person name="Tritt A."/>
            <person name="Tisserant E."/>
            <person name="Crous P.W."/>
            <person name="Henrissat B."/>
            <person name="Nehls U."/>
            <person name="Egli S."/>
            <person name="Spatafora J.W."/>
            <person name="Grigoriev I.V."/>
            <person name="Martin F.M."/>
        </authorList>
    </citation>
    <scope>NUCLEOTIDE SEQUENCE [LARGE SCALE GENOMIC DNA]</scope>
    <source>
        <strain evidence="1 2">CBS 459.81</strain>
    </source>
</reference>
<proteinExistence type="predicted"/>
<accession>A0A8E2E259</accession>
<dbReference type="AlphaFoldDB" id="A0A8E2E259"/>
<name>A0A8E2E259_9PEZI</name>
<evidence type="ECO:0000313" key="1">
    <source>
        <dbReference type="EMBL" id="OCK75791.1"/>
    </source>
</evidence>
<dbReference type="OrthoDB" id="4226846at2759"/>
<evidence type="ECO:0000313" key="2">
    <source>
        <dbReference type="Proteomes" id="UP000250266"/>
    </source>
</evidence>